<sequence length="275" mass="31445">MDVPSTACFPSLKTLLLDLVIYEDKEPFQALLSICPVLKYLEVWFREDDGIQEFTINVPRLRKLYPCLDYLKLVDWNNSPCLVKNMPKLEKAHVDVLSFAVKNVIGSVTSVKHLTVYSESSILLIIFIISWAQDVYGDGIVFDQLEHLELCICKDDSSNVLAQFLKDSPNLRVLDTSQLDLHADLKTNEMGFWNQPSSVPECLLSSLQVLNWIGYFGRPQDRDIAVYILRNARHLRTATFWANTIEHDVPNLEMIQELTLSCRASSTCELVFIED</sequence>
<feature type="domain" description="FBD" evidence="1">
    <location>
        <begin position="201"/>
        <end position="273"/>
    </location>
</feature>
<reference evidence="2 3" key="1">
    <citation type="submission" date="2020-02" db="EMBL/GenBank/DDBJ databases">
        <authorList>
            <person name="Ma Q."/>
            <person name="Huang Y."/>
            <person name="Song X."/>
            <person name="Pei D."/>
        </authorList>
    </citation>
    <scope>NUCLEOTIDE SEQUENCE [LARGE SCALE GENOMIC DNA]</scope>
    <source>
        <strain evidence="2">Sxm20200214</strain>
        <tissue evidence="2">Leaf</tissue>
    </source>
</reference>
<keyword evidence="3" id="KW-1185">Reference proteome</keyword>
<organism evidence="2 3">
    <name type="scientific">Brassica carinata</name>
    <name type="common">Ethiopian mustard</name>
    <name type="synonym">Abyssinian cabbage</name>
    <dbReference type="NCBI Taxonomy" id="52824"/>
    <lineage>
        <taxon>Eukaryota</taxon>
        <taxon>Viridiplantae</taxon>
        <taxon>Streptophyta</taxon>
        <taxon>Embryophyta</taxon>
        <taxon>Tracheophyta</taxon>
        <taxon>Spermatophyta</taxon>
        <taxon>Magnoliopsida</taxon>
        <taxon>eudicotyledons</taxon>
        <taxon>Gunneridae</taxon>
        <taxon>Pentapetalae</taxon>
        <taxon>rosids</taxon>
        <taxon>malvids</taxon>
        <taxon>Brassicales</taxon>
        <taxon>Brassicaceae</taxon>
        <taxon>Brassiceae</taxon>
        <taxon>Brassica</taxon>
    </lineage>
</organism>
<dbReference type="InterPro" id="IPR055411">
    <property type="entry name" value="LRR_FXL15/At3g58940/PEG3-like"/>
</dbReference>
<dbReference type="Pfam" id="PF24758">
    <property type="entry name" value="LRR_At5g56370"/>
    <property type="match status" value="1"/>
</dbReference>
<protein>
    <recommendedName>
        <fullName evidence="1">FBD domain-containing protein</fullName>
    </recommendedName>
</protein>
<dbReference type="Gene3D" id="3.80.10.10">
    <property type="entry name" value="Ribonuclease Inhibitor"/>
    <property type="match status" value="1"/>
</dbReference>
<dbReference type="InterPro" id="IPR050232">
    <property type="entry name" value="FBL13/AtMIF1-like"/>
</dbReference>
<dbReference type="InterPro" id="IPR006566">
    <property type="entry name" value="FBD"/>
</dbReference>
<evidence type="ECO:0000259" key="1">
    <source>
        <dbReference type="SMART" id="SM00579"/>
    </source>
</evidence>
<gene>
    <name evidence="2" type="ORF">Bca52824_011222</name>
</gene>
<dbReference type="PANTHER" id="PTHR31900:SF28">
    <property type="entry name" value="FBD DOMAIN-CONTAINING PROTEIN"/>
    <property type="match status" value="1"/>
</dbReference>
<dbReference type="InterPro" id="IPR032675">
    <property type="entry name" value="LRR_dom_sf"/>
</dbReference>
<dbReference type="Proteomes" id="UP000886595">
    <property type="component" value="Unassembled WGS sequence"/>
</dbReference>
<dbReference type="SUPFAM" id="SSF52047">
    <property type="entry name" value="RNI-like"/>
    <property type="match status" value="1"/>
</dbReference>
<evidence type="ECO:0000313" key="3">
    <source>
        <dbReference type="Proteomes" id="UP000886595"/>
    </source>
</evidence>
<dbReference type="AlphaFoldDB" id="A0A8X8B8B3"/>
<dbReference type="Pfam" id="PF08387">
    <property type="entry name" value="FBD"/>
    <property type="match status" value="1"/>
</dbReference>
<evidence type="ECO:0000313" key="2">
    <source>
        <dbReference type="EMBL" id="KAG2328494.1"/>
    </source>
</evidence>
<comment type="caution">
    <text evidence="2">The sequence shown here is derived from an EMBL/GenBank/DDBJ whole genome shotgun (WGS) entry which is preliminary data.</text>
</comment>
<dbReference type="EMBL" id="JAAMPC010000002">
    <property type="protein sequence ID" value="KAG2328494.1"/>
    <property type="molecule type" value="Genomic_DNA"/>
</dbReference>
<accession>A0A8X8B8B3</accession>
<name>A0A8X8B8B3_BRACI</name>
<dbReference type="SMART" id="SM00579">
    <property type="entry name" value="FBD"/>
    <property type="match status" value="1"/>
</dbReference>
<dbReference type="PANTHER" id="PTHR31900">
    <property type="entry name" value="F-BOX/RNI SUPERFAMILY PROTEIN-RELATED"/>
    <property type="match status" value="1"/>
</dbReference>
<proteinExistence type="predicted"/>
<dbReference type="OrthoDB" id="1110034at2759"/>